<evidence type="ECO:0000313" key="2">
    <source>
        <dbReference type="EMBL" id="KAA8646704.1"/>
    </source>
</evidence>
<protein>
    <submittedName>
        <fullName evidence="2">Uncharacterized protein</fullName>
    </submittedName>
</protein>
<dbReference type="VEuPathDB" id="FungiDB:EYZ11_012623"/>
<dbReference type="AlphaFoldDB" id="A0A5M9MMQ3"/>
<proteinExistence type="predicted"/>
<reference evidence="2 3" key="1">
    <citation type="submission" date="2019-08" db="EMBL/GenBank/DDBJ databases">
        <title>The genome sequence of a newly discovered highly antifungal drug resistant Aspergillus species, Aspergillus tanneri NIH 1004.</title>
        <authorList>
            <person name="Mounaud S."/>
            <person name="Singh I."/>
            <person name="Joardar V."/>
            <person name="Pakala S."/>
            <person name="Pakala S."/>
            <person name="Venepally P."/>
            <person name="Chung J.K."/>
            <person name="Losada L."/>
            <person name="Nierman W.C."/>
        </authorList>
    </citation>
    <scope>NUCLEOTIDE SEQUENCE [LARGE SCALE GENOMIC DNA]</scope>
    <source>
        <strain evidence="2 3">NIH1004</strain>
    </source>
</reference>
<accession>A0A5M9MMQ3</accession>
<organism evidence="2 3">
    <name type="scientific">Aspergillus tanneri</name>
    <dbReference type="NCBI Taxonomy" id="1220188"/>
    <lineage>
        <taxon>Eukaryota</taxon>
        <taxon>Fungi</taxon>
        <taxon>Dikarya</taxon>
        <taxon>Ascomycota</taxon>
        <taxon>Pezizomycotina</taxon>
        <taxon>Eurotiomycetes</taxon>
        <taxon>Eurotiomycetidae</taxon>
        <taxon>Eurotiales</taxon>
        <taxon>Aspergillaceae</taxon>
        <taxon>Aspergillus</taxon>
        <taxon>Aspergillus subgen. Circumdati</taxon>
    </lineage>
</organism>
<evidence type="ECO:0000313" key="3">
    <source>
        <dbReference type="Proteomes" id="UP000324241"/>
    </source>
</evidence>
<dbReference type="GeneID" id="54328081"/>
<comment type="caution">
    <text evidence="2">The sequence shown here is derived from an EMBL/GenBank/DDBJ whole genome shotgun (WGS) entry which is preliminary data.</text>
</comment>
<feature type="signal peptide" evidence="1">
    <location>
        <begin position="1"/>
        <end position="21"/>
    </location>
</feature>
<keyword evidence="1" id="KW-0732">Signal</keyword>
<dbReference type="Proteomes" id="UP000324241">
    <property type="component" value="Unassembled WGS sequence"/>
</dbReference>
<gene>
    <name evidence="2" type="ORF">ATNIH1004_005379</name>
</gene>
<feature type="chain" id="PRO_5024288993" evidence="1">
    <location>
        <begin position="22"/>
        <end position="114"/>
    </location>
</feature>
<dbReference type="RefSeq" id="XP_033426065.1">
    <property type="nucleotide sequence ID" value="XM_033570033.1"/>
</dbReference>
<dbReference type="EMBL" id="QUQM01000004">
    <property type="protein sequence ID" value="KAA8646704.1"/>
    <property type="molecule type" value="Genomic_DNA"/>
</dbReference>
<name>A0A5M9MMQ3_9EURO</name>
<evidence type="ECO:0000256" key="1">
    <source>
        <dbReference type="SAM" id="SignalP"/>
    </source>
</evidence>
<sequence length="114" mass="12402">MKPFVGIQAALLALAVQITAAAPHPPPEDARLTESTGLLSYEPAVASKGIAIDLPADCPVPDASWWTNEELREEEIKKDSKETANPLKEFLDVIEAPFEVVEETVKTFLQGIMT</sequence>